<evidence type="ECO:0000256" key="1">
    <source>
        <dbReference type="SAM" id="MobiDB-lite"/>
    </source>
</evidence>
<keyword evidence="3" id="KW-1185">Reference proteome</keyword>
<sequence length="109" mass="12513">MALNWPSRFGIGKSFPYIYLNNKRLGTPGMEKAMAITSDPFKVKHEKGGGKGKKEKKKKKKEKREKKKKKGTRKTTNNRSDLRGESSNCTYHPVWQITCSCRRQPALQV</sequence>
<accession>A0A164ZBX2</accession>
<dbReference type="GeneID" id="28901835"/>
<dbReference type="RefSeq" id="XP_018184466.1">
    <property type="nucleotide sequence ID" value="XM_018336698.1"/>
</dbReference>
<evidence type="ECO:0000313" key="2">
    <source>
        <dbReference type="EMBL" id="KZF18911.1"/>
    </source>
</evidence>
<feature type="compositionally biased region" description="Basic residues" evidence="1">
    <location>
        <begin position="50"/>
        <end position="73"/>
    </location>
</feature>
<protein>
    <submittedName>
        <fullName evidence="2">Uncharacterized protein</fullName>
    </submittedName>
</protein>
<dbReference type="InParanoid" id="A0A164ZBX2"/>
<evidence type="ECO:0000313" key="3">
    <source>
        <dbReference type="Proteomes" id="UP000076632"/>
    </source>
</evidence>
<name>A0A164ZBX2_XYLHT</name>
<organism evidence="2 3">
    <name type="scientific">Xylona heveae (strain CBS 132557 / TC161)</name>
    <dbReference type="NCBI Taxonomy" id="1328760"/>
    <lineage>
        <taxon>Eukaryota</taxon>
        <taxon>Fungi</taxon>
        <taxon>Dikarya</taxon>
        <taxon>Ascomycota</taxon>
        <taxon>Pezizomycotina</taxon>
        <taxon>Xylonomycetes</taxon>
        <taxon>Xylonales</taxon>
        <taxon>Xylonaceae</taxon>
        <taxon>Xylona</taxon>
    </lineage>
</organism>
<dbReference type="Proteomes" id="UP000076632">
    <property type="component" value="Unassembled WGS sequence"/>
</dbReference>
<dbReference type="AlphaFoldDB" id="A0A164ZBX2"/>
<gene>
    <name evidence="2" type="ORF">L228DRAFT_55849</name>
</gene>
<reference evidence="2 3" key="1">
    <citation type="journal article" date="2016" name="Fungal Biol.">
        <title>The genome of Xylona heveae provides a window into fungal endophytism.</title>
        <authorList>
            <person name="Gazis R."/>
            <person name="Kuo A."/>
            <person name="Riley R."/>
            <person name="LaButti K."/>
            <person name="Lipzen A."/>
            <person name="Lin J."/>
            <person name="Amirebrahimi M."/>
            <person name="Hesse C.N."/>
            <person name="Spatafora J.W."/>
            <person name="Henrissat B."/>
            <person name="Hainaut M."/>
            <person name="Grigoriev I.V."/>
            <person name="Hibbett D.S."/>
        </authorList>
    </citation>
    <scope>NUCLEOTIDE SEQUENCE [LARGE SCALE GENOMIC DNA]</scope>
    <source>
        <strain evidence="2 3">TC161</strain>
    </source>
</reference>
<dbReference type="EMBL" id="KV407469">
    <property type="protein sequence ID" value="KZF18911.1"/>
    <property type="molecule type" value="Genomic_DNA"/>
</dbReference>
<proteinExistence type="predicted"/>
<feature type="region of interest" description="Disordered" evidence="1">
    <location>
        <begin position="36"/>
        <end position="88"/>
    </location>
</feature>